<protein>
    <submittedName>
        <fullName evidence="1">Retrovirus-related Pol poly from transposon</fullName>
    </submittedName>
</protein>
<dbReference type="EMBL" id="CACRXK020003267">
    <property type="protein sequence ID" value="CAB3998106.1"/>
    <property type="molecule type" value="Genomic_DNA"/>
</dbReference>
<dbReference type="Proteomes" id="UP001152795">
    <property type="component" value="Unassembled WGS sequence"/>
</dbReference>
<evidence type="ECO:0000313" key="2">
    <source>
        <dbReference type="Proteomes" id="UP001152795"/>
    </source>
</evidence>
<accession>A0A7D9I717</accession>
<keyword evidence="2" id="KW-1185">Reference proteome</keyword>
<comment type="caution">
    <text evidence="1">The sequence shown here is derived from an EMBL/GenBank/DDBJ whole genome shotgun (WGS) entry which is preliminary data.</text>
</comment>
<dbReference type="AlphaFoldDB" id="A0A7D9I717"/>
<evidence type="ECO:0000313" key="1">
    <source>
        <dbReference type="EMBL" id="CAB3998106.1"/>
    </source>
</evidence>
<gene>
    <name evidence="1" type="ORF">PACLA_8A064815</name>
</gene>
<proteinExistence type="predicted"/>
<dbReference type="InterPro" id="IPR036397">
    <property type="entry name" value="RNaseH_sf"/>
</dbReference>
<dbReference type="InterPro" id="IPR012337">
    <property type="entry name" value="RNaseH-like_sf"/>
</dbReference>
<sequence>MWNITYGISVDCRCVKQRPPRLKTRAPLQSVITTAPFELVSINFVHLEKSSGGYEYILVIVDHFTRYAQAYPTRIETKRQRLWLKSCTTTTSFALGSQPKSIMIKVENSRTNSSKPWKNFAALVIVVPHLITLKETDW</sequence>
<dbReference type="Gene3D" id="3.30.420.10">
    <property type="entry name" value="Ribonuclease H-like superfamily/Ribonuclease H"/>
    <property type="match status" value="1"/>
</dbReference>
<organism evidence="1 2">
    <name type="scientific">Paramuricea clavata</name>
    <name type="common">Red gorgonian</name>
    <name type="synonym">Violescent sea-whip</name>
    <dbReference type="NCBI Taxonomy" id="317549"/>
    <lineage>
        <taxon>Eukaryota</taxon>
        <taxon>Metazoa</taxon>
        <taxon>Cnidaria</taxon>
        <taxon>Anthozoa</taxon>
        <taxon>Octocorallia</taxon>
        <taxon>Malacalcyonacea</taxon>
        <taxon>Plexauridae</taxon>
        <taxon>Paramuricea</taxon>
    </lineage>
</organism>
<name>A0A7D9I717_PARCT</name>
<dbReference type="GO" id="GO:0003676">
    <property type="term" value="F:nucleic acid binding"/>
    <property type="evidence" value="ECO:0007669"/>
    <property type="project" value="InterPro"/>
</dbReference>
<dbReference type="SUPFAM" id="SSF53098">
    <property type="entry name" value="Ribonuclease H-like"/>
    <property type="match status" value="1"/>
</dbReference>
<dbReference type="OrthoDB" id="10062030at2759"/>
<reference evidence="1" key="1">
    <citation type="submission" date="2020-04" db="EMBL/GenBank/DDBJ databases">
        <authorList>
            <person name="Alioto T."/>
            <person name="Alioto T."/>
            <person name="Gomez Garrido J."/>
        </authorList>
    </citation>
    <scope>NUCLEOTIDE SEQUENCE</scope>
    <source>
        <strain evidence="1">A484AB</strain>
    </source>
</reference>